<reference evidence="1" key="1">
    <citation type="submission" date="2022-02" db="EMBL/GenBank/DDBJ databases">
        <authorList>
            <person name="Henning P.M."/>
            <person name="McCubbin A.G."/>
            <person name="Shore J.S."/>
        </authorList>
    </citation>
    <scope>NUCLEOTIDE SEQUENCE</scope>
    <source>
        <strain evidence="1">F60SS</strain>
        <tissue evidence="1">Leaves</tissue>
    </source>
</reference>
<organism evidence="1 2">
    <name type="scientific">Turnera subulata</name>
    <dbReference type="NCBI Taxonomy" id="218843"/>
    <lineage>
        <taxon>Eukaryota</taxon>
        <taxon>Viridiplantae</taxon>
        <taxon>Streptophyta</taxon>
        <taxon>Embryophyta</taxon>
        <taxon>Tracheophyta</taxon>
        <taxon>Spermatophyta</taxon>
        <taxon>Magnoliopsida</taxon>
        <taxon>eudicotyledons</taxon>
        <taxon>Gunneridae</taxon>
        <taxon>Pentapetalae</taxon>
        <taxon>rosids</taxon>
        <taxon>fabids</taxon>
        <taxon>Malpighiales</taxon>
        <taxon>Passifloraceae</taxon>
        <taxon>Turnera</taxon>
    </lineage>
</organism>
<sequence>MQGLWETSVFRVYDRAAIKFWGVDTDINFNLNDCEDDLKQYGQMKNLTKEEFARALVSQEGAQNIEGVHCTNVRDGKLG</sequence>
<dbReference type="AlphaFoldDB" id="A0A9Q0FPM9"/>
<dbReference type="OrthoDB" id="1748013at2759"/>
<protein>
    <submittedName>
        <fullName evidence="1">APETALA2-like protein 3</fullName>
    </submittedName>
</protein>
<dbReference type="PANTHER" id="PTHR32467:SF118">
    <property type="entry name" value="ETHYLENE-RESPONSIVE TRANSCRIPTION FACTOR RAP2-7"/>
    <property type="match status" value="1"/>
</dbReference>
<dbReference type="EMBL" id="JAKUCV010004472">
    <property type="protein sequence ID" value="KAJ4835268.1"/>
    <property type="molecule type" value="Genomic_DNA"/>
</dbReference>
<reference evidence="1" key="2">
    <citation type="journal article" date="2023" name="Plants (Basel)">
        <title>Annotation of the Turnera subulata (Passifloraceae) Draft Genome Reveals the S-Locus Evolved after the Divergence of Turneroideae from Passifloroideae in a Stepwise Manner.</title>
        <authorList>
            <person name="Henning P.M."/>
            <person name="Roalson E.H."/>
            <person name="Mir W."/>
            <person name="McCubbin A.G."/>
            <person name="Shore J.S."/>
        </authorList>
    </citation>
    <scope>NUCLEOTIDE SEQUENCE</scope>
    <source>
        <strain evidence="1">F60SS</strain>
    </source>
</reference>
<proteinExistence type="predicted"/>
<dbReference type="Proteomes" id="UP001141552">
    <property type="component" value="Unassembled WGS sequence"/>
</dbReference>
<evidence type="ECO:0000313" key="1">
    <source>
        <dbReference type="EMBL" id="KAJ4835268.1"/>
    </source>
</evidence>
<comment type="caution">
    <text evidence="1">The sequence shown here is derived from an EMBL/GenBank/DDBJ whole genome shotgun (WGS) entry which is preliminary data.</text>
</comment>
<gene>
    <name evidence="1" type="primary">AP23</name>
    <name evidence="1" type="ORF">Tsubulata_019666</name>
</gene>
<keyword evidence="2" id="KW-1185">Reference proteome</keyword>
<name>A0A9Q0FPM9_9ROSI</name>
<dbReference type="PANTHER" id="PTHR32467">
    <property type="entry name" value="AP2-LIKE ETHYLENE-RESPONSIVE TRANSCRIPTION FACTOR"/>
    <property type="match status" value="1"/>
</dbReference>
<accession>A0A9Q0FPM9</accession>
<evidence type="ECO:0000313" key="2">
    <source>
        <dbReference type="Proteomes" id="UP001141552"/>
    </source>
</evidence>